<reference evidence="2 4" key="1">
    <citation type="submission" date="2024-10" db="EMBL/GenBank/DDBJ databases">
        <authorList>
            <person name="Kim D."/>
        </authorList>
    </citation>
    <scope>NUCLEOTIDE SEQUENCE [LARGE SCALE GENOMIC DNA]</scope>
    <source>
        <strain evidence="2">BH-2024</strain>
    </source>
</reference>
<evidence type="ECO:0000256" key="1">
    <source>
        <dbReference type="SAM" id="SignalP"/>
    </source>
</evidence>
<comment type="caution">
    <text evidence="2">The sequence shown here is derived from an EMBL/GenBank/DDBJ whole genome shotgun (WGS) entry which is preliminary data.</text>
</comment>
<keyword evidence="4" id="KW-1185">Reference proteome</keyword>
<name>A0ABD2JNY2_9BILA</name>
<feature type="chain" id="PRO_5044724165" evidence="1">
    <location>
        <begin position="23"/>
        <end position="118"/>
    </location>
</feature>
<protein>
    <submittedName>
        <fullName evidence="2">Uncharacterized protein</fullName>
    </submittedName>
</protein>
<dbReference type="EMBL" id="JBICBT010000923">
    <property type="protein sequence ID" value="KAL3092325.1"/>
    <property type="molecule type" value="Genomic_DNA"/>
</dbReference>
<dbReference type="AlphaFoldDB" id="A0ABD2JNY2"/>
<accession>A0ABD2JNY2</accession>
<dbReference type="Proteomes" id="UP001620626">
    <property type="component" value="Unassembled WGS sequence"/>
</dbReference>
<evidence type="ECO:0000313" key="2">
    <source>
        <dbReference type="EMBL" id="KAL3092325.1"/>
    </source>
</evidence>
<evidence type="ECO:0000313" key="4">
    <source>
        <dbReference type="Proteomes" id="UP001620626"/>
    </source>
</evidence>
<evidence type="ECO:0000313" key="3">
    <source>
        <dbReference type="EMBL" id="KAL3111214.1"/>
    </source>
</evidence>
<sequence length="118" mass="12597">MASSFAVIFAFTLFLGSTFVLANGLKCTSQLVSTRPGINGTDPVEKECKPDTKQCISAKCSFADQSHVIATGCKESPKGSCKDAQLECEKADGKLEQCKCEPGEECKNDKGHGNDDEL</sequence>
<organism evidence="2 4">
    <name type="scientific">Heterodera trifolii</name>
    <dbReference type="NCBI Taxonomy" id="157864"/>
    <lineage>
        <taxon>Eukaryota</taxon>
        <taxon>Metazoa</taxon>
        <taxon>Ecdysozoa</taxon>
        <taxon>Nematoda</taxon>
        <taxon>Chromadorea</taxon>
        <taxon>Rhabditida</taxon>
        <taxon>Tylenchina</taxon>
        <taxon>Tylenchomorpha</taxon>
        <taxon>Tylenchoidea</taxon>
        <taxon>Heteroderidae</taxon>
        <taxon>Heteroderinae</taxon>
        <taxon>Heterodera</taxon>
    </lineage>
</organism>
<feature type="signal peptide" evidence="1">
    <location>
        <begin position="1"/>
        <end position="22"/>
    </location>
</feature>
<dbReference type="EMBL" id="JBICBT010000513">
    <property type="protein sequence ID" value="KAL3111214.1"/>
    <property type="molecule type" value="Genomic_DNA"/>
</dbReference>
<keyword evidence="1" id="KW-0732">Signal</keyword>
<gene>
    <name evidence="3" type="ORF">niasHT_011575</name>
    <name evidence="2" type="ORF">niasHT_028562</name>
</gene>
<proteinExistence type="predicted"/>